<comment type="caution">
    <text evidence="2">Lacks conserved residue(s) required for the propagation of feature annotation.</text>
</comment>
<name>A0A914HYI8_GLORO</name>
<dbReference type="GO" id="GO:0008270">
    <property type="term" value="F:zinc ion binding"/>
    <property type="evidence" value="ECO:0007669"/>
    <property type="project" value="UniProtKB-UniRule"/>
</dbReference>
<keyword evidence="2" id="KW-0479">Metal-binding</keyword>
<feature type="binding site" evidence="2">
    <location>
        <position position="385"/>
    </location>
    <ligand>
        <name>Zn(2+)</name>
        <dbReference type="ChEBI" id="CHEBI:29105"/>
        <note>catalytic</note>
    </ligand>
</feature>
<evidence type="ECO:0000313" key="5">
    <source>
        <dbReference type="Proteomes" id="UP000887572"/>
    </source>
</evidence>
<keyword evidence="2" id="KW-0645">Protease</keyword>
<protein>
    <submittedName>
        <fullName evidence="6">Peptidase M12A domain-containing protein</fullName>
    </submittedName>
</protein>
<feature type="region of interest" description="Disordered" evidence="3">
    <location>
        <begin position="1"/>
        <end position="33"/>
    </location>
</feature>
<keyword evidence="2" id="KW-0378">Hydrolase</keyword>
<evidence type="ECO:0000256" key="2">
    <source>
        <dbReference type="PROSITE-ProRule" id="PRU01211"/>
    </source>
</evidence>
<dbReference type="AlphaFoldDB" id="A0A914HYI8"/>
<feature type="domain" description="Peptidase M12A" evidence="4">
    <location>
        <begin position="312"/>
        <end position="494"/>
    </location>
</feature>
<sequence>MHFPPTIHNAQIRHGPLKPPNMSRSPTQPDTSLGKAKWLFGERELSVTDDRFVFSQEHHDTHRDKFICEIKNLDKSQTGVYKLVLTSVEGRENTATFNLPLVGIEKCNWTNVAASLTMDPMIVRERWAGERRTKSAGGDGCGCCNLSKKVKVSQRRARREEKGEKGGAAGSKKKKRKGRKKRGRPPPPPPPPNSAERPPLAAIHLQSATAREKCHLISRLLSKSASTTATTTTRTKKTGDWRTQNLLSILLVILPLANANYDSLSITSLNEMDFSNAEKLPKEELYRELSQAEKRWIYQSDIRQNTKRSKRNGVSRPAKLWPNARIPYVISTHYSPHERALLAKAVKQYHDRTCVDGCFSEVGRTSGVQVLSLDNGCMDYSTIIHEIMHVVGFYHEHERWDRDYYIDIIWQNIDKSALDQFGKIDLSKTSYYGQPYDYRSILHYDSLAFSKNGFPTMLPKKAVRSTWRKSTGCTAAMRWYCIRILRTLPSPFRSPAKIPQRHKLRRLFPAQKMAFCRMRPPDTRCSATKSPTLTEAKAVEAKCAKIESPFAGGPRTVASPQTSNT</sequence>
<proteinExistence type="predicted"/>
<dbReference type="GO" id="GO:0004222">
    <property type="term" value="F:metalloendopeptidase activity"/>
    <property type="evidence" value="ECO:0007669"/>
    <property type="project" value="UniProtKB-UniRule"/>
</dbReference>
<dbReference type="Gene3D" id="3.40.390.10">
    <property type="entry name" value="Collagenase (Catalytic Domain)"/>
    <property type="match status" value="1"/>
</dbReference>
<dbReference type="CDD" id="cd04280">
    <property type="entry name" value="ZnMc_astacin_like"/>
    <property type="match status" value="1"/>
</dbReference>
<accession>A0A914HYI8</accession>
<dbReference type="InterPro" id="IPR006026">
    <property type="entry name" value="Peptidase_Metallo"/>
</dbReference>
<keyword evidence="2" id="KW-0862">Zinc</keyword>
<evidence type="ECO:0000313" key="6">
    <source>
        <dbReference type="WBParaSite" id="Gr19_v10_g4971.t1"/>
    </source>
</evidence>
<dbReference type="SMART" id="SM00235">
    <property type="entry name" value="ZnMc"/>
    <property type="match status" value="1"/>
</dbReference>
<dbReference type="GO" id="GO:0006508">
    <property type="term" value="P:proteolysis"/>
    <property type="evidence" value="ECO:0007669"/>
    <property type="project" value="UniProtKB-KW"/>
</dbReference>
<dbReference type="PROSITE" id="PS51864">
    <property type="entry name" value="ASTACIN"/>
    <property type="match status" value="1"/>
</dbReference>
<evidence type="ECO:0000256" key="3">
    <source>
        <dbReference type="SAM" id="MobiDB-lite"/>
    </source>
</evidence>
<dbReference type="PANTHER" id="PTHR10127">
    <property type="entry name" value="DISCOIDIN, CUB, EGF, LAMININ , AND ZINC METALLOPROTEASE DOMAIN CONTAINING"/>
    <property type="match status" value="1"/>
</dbReference>
<dbReference type="WBParaSite" id="Gr19_v10_g4971.t1">
    <property type="protein sequence ID" value="Gr19_v10_g4971.t1"/>
    <property type="gene ID" value="Gr19_v10_g4971"/>
</dbReference>
<dbReference type="PANTHER" id="PTHR10127:SF827">
    <property type="entry name" value="ZINC METALLOPROTEINASE NAS-7"/>
    <property type="match status" value="1"/>
</dbReference>
<dbReference type="SUPFAM" id="SSF55486">
    <property type="entry name" value="Metalloproteases ('zincins'), catalytic domain"/>
    <property type="match status" value="1"/>
</dbReference>
<feature type="compositionally biased region" description="Polar residues" evidence="3">
    <location>
        <begin position="22"/>
        <end position="31"/>
    </location>
</feature>
<keyword evidence="5" id="KW-1185">Reference proteome</keyword>
<organism evidence="5 6">
    <name type="scientific">Globodera rostochiensis</name>
    <name type="common">Golden nematode worm</name>
    <name type="synonym">Heterodera rostochiensis</name>
    <dbReference type="NCBI Taxonomy" id="31243"/>
    <lineage>
        <taxon>Eukaryota</taxon>
        <taxon>Metazoa</taxon>
        <taxon>Ecdysozoa</taxon>
        <taxon>Nematoda</taxon>
        <taxon>Chromadorea</taxon>
        <taxon>Rhabditida</taxon>
        <taxon>Tylenchina</taxon>
        <taxon>Tylenchomorpha</taxon>
        <taxon>Tylenchoidea</taxon>
        <taxon>Heteroderidae</taxon>
        <taxon>Heteroderinae</taxon>
        <taxon>Globodera</taxon>
    </lineage>
</organism>
<dbReference type="InterPro" id="IPR034035">
    <property type="entry name" value="Astacin-like_dom"/>
</dbReference>
<feature type="compositionally biased region" description="Basic residues" evidence="3">
    <location>
        <begin position="171"/>
        <end position="184"/>
    </location>
</feature>
<comment type="cofactor">
    <cofactor evidence="2">
        <name>Zn(2+)</name>
        <dbReference type="ChEBI" id="CHEBI:29105"/>
    </cofactor>
    <text evidence="2">Binds 1 zinc ion per subunit.</text>
</comment>
<evidence type="ECO:0000256" key="1">
    <source>
        <dbReference type="ARBA" id="ARBA00023157"/>
    </source>
</evidence>
<keyword evidence="2" id="KW-0482">Metalloprotease</keyword>
<reference evidence="6" key="1">
    <citation type="submission" date="2022-11" db="UniProtKB">
        <authorList>
            <consortium name="WormBaseParasite"/>
        </authorList>
    </citation>
    <scope>IDENTIFICATION</scope>
</reference>
<evidence type="ECO:0000259" key="4">
    <source>
        <dbReference type="PROSITE" id="PS51864"/>
    </source>
</evidence>
<feature type="binding site" evidence="2">
    <location>
        <position position="389"/>
    </location>
    <ligand>
        <name>Zn(2+)</name>
        <dbReference type="ChEBI" id="CHEBI:29105"/>
        <note>catalytic</note>
    </ligand>
</feature>
<keyword evidence="1" id="KW-1015">Disulfide bond</keyword>
<feature type="active site" evidence="2">
    <location>
        <position position="386"/>
    </location>
</feature>
<feature type="binding site" evidence="2">
    <location>
        <position position="395"/>
    </location>
    <ligand>
        <name>Zn(2+)</name>
        <dbReference type="ChEBI" id="CHEBI:29105"/>
        <note>catalytic</note>
    </ligand>
</feature>
<dbReference type="InterPro" id="IPR024079">
    <property type="entry name" value="MetalloPept_cat_dom_sf"/>
</dbReference>
<feature type="region of interest" description="Disordered" evidence="3">
    <location>
        <begin position="152"/>
        <end position="198"/>
    </location>
</feature>
<dbReference type="Pfam" id="PF01400">
    <property type="entry name" value="Astacin"/>
    <property type="match status" value="1"/>
</dbReference>
<dbReference type="Proteomes" id="UP000887572">
    <property type="component" value="Unplaced"/>
</dbReference>
<dbReference type="InterPro" id="IPR001506">
    <property type="entry name" value="Peptidase_M12A"/>
</dbReference>